<dbReference type="SUPFAM" id="SSF53335">
    <property type="entry name" value="S-adenosyl-L-methionine-dependent methyltransferases"/>
    <property type="match status" value="1"/>
</dbReference>
<proteinExistence type="predicted"/>
<dbReference type="AlphaFoldDB" id="A0A7C9VT62"/>
<keyword evidence="1" id="KW-0949">S-adenosyl-L-methionine</keyword>
<dbReference type="Proteomes" id="UP000480266">
    <property type="component" value="Unassembled WGS sequence"/>
</dbReference>
<keyword evidence="3" id="KW-1185">Reference proteome</keyword>
<organism evidence="2 3">
    <name type="scientific">Candidatus Afipia apatlaquensis</name>
    <dbReference type="NCBI Taxonomy" id="2712852"/>
    <lineage>
        <taxon>Bacteria</taxon>
        <taxon>Pseudomonadati</taxon>
        <taxon>Pseudomonadota</taxon>
        <taxon>Alphaproteobacteria</taxon>
        <taxon>Hyphomicrobiales</taxon>
        <taxon>Nitrobacteraceae</taxon>
        <taxon>Afipia</taxon>
    </lineage>
</organism>
<dbReference type="InterPro" id="IPR029063">
    <property type="entry name" value="SAM-dependent_MTases_sf"/>
</dbReference>
<name>A0A7C9VT62_9BRAD</name>
<evidence type="ECO:0000313" key="3">
    <source>
        <dbReference type="Proteomes" id="UP000480266"/>
    </source>
</evidence>
<dbReference type="EMBL" id="JAAMRR010001607">
    <property type="protein sequence ID" value="NGX99533.1"/>
    <property type="molecule type" value="Genomic_DNA"/>
</dbReference>
<evidence type="ECO:0000313" key="2">
    <source>
        <dbReference type="EMBL" id="NGX99533.1"/>
    </source>
</evidence>
<dbReference type="PROSITE" id="PS01131">
    <property type="entry name" value="RRNA_A_DIMETH"/>
    <property type="match status" value="1"/>
</dbReference>
<evidence type="ECO:0008006" key="4">
    <source>
        <dbReference type="Google" id="ProtNLM"/>
    </source>
</evidence>
<dbReference type="GO" id="GO:0000179">
    <property type="term" value="F:rRNA (adenine-N6,N6-)-dimethyltransferase activity"/>
    <property type="evidence" value="ECO:0007669"/>
    <property type="project" value="InterPro"/>
</dbReference>
<comment type="caution">
    <text evidence="2">The sequence shown here is derived from an EMBL/GenBank/DDBJ whole genome shotgun (WGS) entry which is preliminary data.</text>
</comment>
<dbReference type="CDD" id="cd02440">
    <property type="entry name" value="AdoMet_MTases"/>
    <property type="match status" value="1"/>
</dbReference>
<evidence type="ECO:0000256" key="1">
    <source>
        <dbReference type="ARBA" id="ARBA00022691"/>
    </source>
</evidence>
<dbReference type="InterPro" id="IPR020596">
    <property type="entry name" value="rRNA_Ade_Mease_Trfase_CS"/>
</dbReference>
<accession>A0A7C9VT62</accession>
<reference evidence="2" key="1">
    <citation type="submission" date="2020-02" db="EMBL/GenBank/DDBJ databases">
        <title>Draft genome sequence of Candidatus Afipia apatlaquensis IBT-C3, a potential strain for decolorization of textile dyes.</title>
        <authorList>
            <person name="Sanchez-Reyes A."/>
            <person name="Breton-Deval L."/>
            <person name="Mangelson H."/>
            <person name="Sanchez-Flores A."/>
        </authorList>
    </citation>
    <scope>NUCLEOTIDE SEQUENCE [LARGE SCALE GENOMIC DNA]</scope>
    <source>
        <strain evidence="2">IBT-C3</strain>
    </source>
</reference>
<protein>
    <recommendedName>
        <fullName evidence="4">Methyltransferase domain-containing protein</fullName>
    </recommendedName>
</protein>
<sequence length="98" mass="10802">MKSAADIYSYEIDRSSNTAPANVLRFVGNNKTVLEIGAGPGSISRVMAGSNGCEVTAIERDPKCVELLRTFCKEVFHADRSELSLPVWWWAKAISVIR</sequence>
<dbReference type="Gene3D" id="3.40.50.150">
    <property type="entry name" value="Vaccinia Virus protein VP39"/>
    <property type="match status" value="1"/>
</dbReference>
<gene>
    <name evidence="2" type="ORF">G4V63_31400</name>
</gene>